<sequence>MQCPNFTFTVLIIGIIIQQVIADADLVFDSEGYNRGSYGPHPHQYYHSADITSPLLLVNRWDKTKTDNTSYIFLTLDSPVGGGRAGPIIYRADDLTLVYNDPRWSAAYNAHISQFNGNDYLVFIERSKVGEAISTNCLLYDSMYTLAYNVSSHGSAHASMEVHECQLTADGTAIVIVKEIISSNLTSVGGPEDGKILDNIIQEIDIETNKLLWIWRASDHYGISESYKEYKDGSGAYDYIHMNSVEKTPEGDFLISARHTHSIISVDRKSGHINWTLGGKKNNFVDVSAGKATDFAWQHDARFGDATLTQLTMFDNHNTSSTTGCTVDCSRGKHVELDYDSRTVRLISEFYHPESLVSGFEGSYQTMRSGHVFLGWGANPTFTEHLPSGECVLDVQFDLWRPDTGYPANYRAFKMDWAAYPTWDPKIAAVRAEQHGHFKVYVSWNGATEVAKWQLFVGTSYDRVIEYATAVLRTGFETEILLKSDLPFVRAAALDKAGQILGKTAVIQLTDRGGTT</sequence>
<evidence type="ECO:0008006" key="4">
    <source>
        <dbReference type="Google" id="ProtNLM"/>
    </source>
</evidence>
<evidence type="ECO:0000313" key="2">
    <source>
        <dbReference type="EMBL" id="RWA08113.1"/>
    </source>
</evidence>
<comment type="caution">
    <text evidence="2">The sequence shown here is derived from an EMBL/GenBank/DDBJ whole genome shotgun (WGS) entry which is preliminary data.</text>
</comment>
<keyword evidence="1" id="KW-0732">Signal</keyword>
<reference evidence="2 3" key="1">
    <citation type="submission" date="2018-12" db="EMBL/GenBank/DDBJ databases">
        <title>Draft genome sequence of Xylaria grammica IHI A82.</title>
        <authorList>
            <person name="Buettner E."/>
            <person name="Kellner H."/>
        </authorList>
    </citation>
    <scope>NUCLEOTIDE SEQUENCE [LARGE SCALE GENOMIC DNA]</scope>
    <source>
        <strain evidence="2 3">IHI A82</strain>
    </source>
</reference>
<protein>
    <recommendedName>
        <fullName evidence="4">Arylsulfotransferase N-terminal domain-containing protein</fullName>
    </recommendedName>
</protein>
<proteinExistence type="predicted"/>
<dbReference type="Pfam" id="PF14269">
    <property type="entry name" value="Arylsulfotran_2"/>
    <property type="match status" value="1"/>
</dbReference>
<keyword evidence="3" id="KW-1185">Reference proteome</keyword>
<dbReference type="InterPro" id="IPR053143">
    <property type="entry name" value="Arylsulfate_ST"/>
</dbReference>
<dbReference type="Proteomes" id="UP000286045">
    <property type="component" value="Unassembled WGS sequence"/>
</dbReference>
<evidence type="ECO:0000313" key="3">
    <source>
        <dbReference type="Proteomes" id="UP000286045"/>
    </source>
</evidence>
<dbReference type="PANTHER" id="PTHR35340:SF5">
    <property type="entry name" value="ASST-DOMAIN-CONTAINING PROTEIN"/>
    <property type="match status" value="1"/>
</dbReference>
<dbReference type="InterPro" id="IPR039535">
    <property type="entry name" value="ASST-like"/>
</dbReference>
<name>A0A439D0X9_9PEZI</name>
<dbReference type="SUPFAM" id="SSF50998">
    <property type="entry name" value="Quinoprotein alcohol dehydrogenase-like"/>
    <property type="match status" value="1"/>
</dbReference>
<dbReference type="AlphaFoldDB" id="A0A439D0X9"/>
<dbReference type="EMBL" id="RYZI01000218">
    <property type="protein sequence ID" value="RWA08113.1"/>
    <property type="molecule type" value="Genomic_DNA"/>
</dbReference>
<gene>
    <name evidence="2" type="ORF">EKO27_g6993</name>
</gene>
<organism evidence="2 3">
    <name type="scientific">Xylaria grammica</name>
    <dbReference type="NCBI Taxonomy" id="363999"/>
    <lineage>
        <taxon>Eukaryota</taxon>
        <taxon>Fungi</taxon>
        <taxon>Dikarya</taxon>
        <taxon>Ascomycota</taxon>
        <taxon>Pezizomycotina</taxon>
        <taxon>Sordariomycetes</taxon>
        <taxon>Xylariomycetidae</taxon>
        <taxon>Xylariales</taxon>
        <taxon>Xylariaceae</taxon>
        <taxon>Xylaria</taxon>
    </lineage>
</organism>
<dbReference type="InterPro" id="IPR011047">
    <property type="entry name" value="Quinoprotein_ADH-like_sf"/>
</dbReference>
<accession>A0A439D0X9</accession>
<dbReference type="STRING" id="363999.A0A439D0X9"/>
<evidence type="ECO:0000256" key="1">
    <source>
        <dbReference type="SAM" id="SignalP"/>
    </source>
</evidence>
<feature type="chain" id="PRO_5019254749" description="Arylsulfotransferase N-terminal domain-containing protein" evidence="1">
    <location>
        <begin position="23"/>
        <end position="516"/>
    </location>
</feature>
<dbReference type="PANTHER" id="PTHR35340">
    <property type="entry name" value="PQQ ENZYME REPEAT PROTEIN-RELATED"/>
    <property type="match status" value="1"/>
</dbReference>
<feature type="signal peptide" evidence="1">
    <location>
        <begin position="1"/>
        <end position="22"/>
    </location>
</feature>